<reference evidence="2 3" key="1">
    <citation type="submission" date="2023-10" db="EMBL/GenBank/DDBJ databases">
        <title>Bacteria for the degradation of biodegradable plastic PBAT(Polybutylene adipate terephthalate).</title>
        <authorList>
            <person name="Weon H.-Y."/>
            <person name="Yeon J."/>
        </authorList>
    </citation>
    <scope>NUCLEOTIDE SEQUENCE [LARGE SCALE GENOMIC DNA]</scope>
    <source>
        <strain evidence="2 3">SBD 7-3</strain>
    </source>
</reference>
<dbReference type="InterPro" id="IPR029016">
    <property type="entry name" value="GAF-like_dom_sf"/>
</dbReference>
<sequence>MPQLAQPLLVALSERTRESASLGMLLGDDVVIVARAIARRSLSTGLAIGSRLPSYCSALGGVLLAAFEPLEARRRVDQMQRAALTPRTLWRSNDVVAEVARCREQGWSESDEELELGVRSMAIPVFDRAGDTVGAMSIAVQADRMTMADSVRPCCRRCVVRAMRWRPACRRIVRTRAGRSGAAAAGISVLRCKAS</sequence>
<proteinExistence type="predicted"/>
<dbReference type="InterPro" id="IPR050707">
    <property type="entry name" value="HTH_MetabolicPath_Reg"/>
</dbReference>
<name>A0ABZ0CYS9_9BURK</name>
<dbReference type="PANTHER" id="PTHR30136">
    <property type="entry name" value="HELIX-TURN-HELIX TRANSCRIPTIONAL REGULATOR, ICLR FAMILY"/>
    <property type="match status" value="1"/>
</dbReference>
<dbReference type="RefSeq" id="WP_231638278.1">
    <property type="nucleotide sequence ID" value="NZ_CP136336.1"/>
</dbReference>
<protein>
    <submittedName>
        <fullName evidence="2">IclR family transcriptional regulator C-terminal domain-containing protein</fullName>
    </submittedName>
</protein>
<dbReference type="PROSITE" id="PS51078">
    <property type="entry name" value="ICLR_ED"/>
    <property type="match status" value="1"/>
</dbReference>
<gene>
    <name evidence="2" type="ORF">RXV79_06275</name>
</gene>
<dbReference type="PANTHER" id="PTHR30136:SF34">
    <property type="entry name" value="TRANSCRIPTIONAL REGULATOR"/>
    <property type="match status" value="1"/>
</dbReference>
<feature type="domain" description="IclR-ED" evidence="1">
    <location>
        <begin position="1"/>
        <end position="178"/>
    </location>
</feature>
<evidence type="ECO:0000313" key="3">
    <source>
        <dbReference type="Proteomes" id="UP001303946"/>
    </source>
</evidence>
<dbReference type="Gene3D" id="3.30.450.40">
    <property type="match status" value="1"/>
</dbReference>
<organism evidence="2 3">
    <name type="scientific">Piscinibacter gummiphilus</name>
    <dbReference type="NCBI Taxonomy" id="946333"/>
    <lineage>
        <taxon>Bacteria</taxon>
        <taxon>Pseudomonadati</taxon>
        <taxon>Pseudomonadota</taxon>
        <taxon>Betaproteobacteria</taxon>
        <taxon>Burkholderiales</taxon>
        <taxon>Sphaerotilaceae</taxon>
        <taxon>Piscinibacter</taxon>
    </lineage>
</organism>
<dbReference type="EMBL" id="CP136336">
    <property type="protein sequence ID" value="WOB09666.1"/>
    <property type="molecule type" value="Genomic_DNA"/>
</dbReference>
<accession>A0ABZ0CYS9</accession>
<keyword evidence="3" id="KW-1185">Reference proteome</keyword>
<dbReference type="Proteomes" id="UP001303946">
    <property type="component" value="Chromosome"/>
</dbReference>
<dbReference type="InterPro" id="IPR014757">
    <property type="entry name" value="Tscrpt_reg_IclR_C"/>
</dbReference>
<dbReference type="SUPFAM" id="SSF55781">
    <property type="entry name" value="GAF domain-like"/>
    <property type="match status" value="1"/>
</dbReference>
<evidence type="ECO:0000313" key="2">
    <source>
        <dbReference type="EMBL" id="WOB09666.1"/>
    </source>
</evidence>
<dbReference type="Pfam" id="PF01614">
    <property type="entry name" value="IclR_C"/>
    <property type="match status" value="1"/>
</dbReference>
<evidence type="ECO:0000259" key="1">
    <source>
        <dbReference type="PROSITE" id="PS51078"/>
    </source>
</evidence>